<dbReference type="InterPro" id="IPR003696">
    <property type="entry name" value="Carbtransf_dom"/>
</dbReference>
<dbReference type="EMBL" id="MAYW01000004">
    <property type="protein sequence ID" value="ODS34564.1"/>
    <property type="molecule type" value="Genomic_DNA"/>
</dbReference>
<dbReference type="Gene3D" id="3.30.420.40">
    <property type="match status" value="2"/>
</dbReference>
<dbReference type="Pfam" id="PF02543">
    <property type="entry name" value="Carbam_trans_N"/>
    <property type="match status" value="1"/>
</dbReference>
<evidence type="ECO:0000259" key="2">
    <source>
        <dbReference type="Pfam" id="PF02543"/>
    </source>
</evidence>
<dbReference type="SUPFAM" id="SSF53067">
    <property type="entry name" value="Actin-like ATPase domain"/>
    <property type="match status" value="1"/>
</dbReference>
<sequence>MNILGIYYRHGREYGSESSACLVKDGKLVAFAEEDKLTRIKRVNGVFPEKSIAYCIKQGNISLKDIDIVAIPWDSTCFDNEMAGFYLKYFYQYYPMDKGSISWCIKQLENMNSNVHMQDLQSYFNKHRCDVPRVEFVGHHLAHAASTFFMSGFDKASIMVVDAHGEKECTSFWRGEGRNIEEVYRVEMPNSLGWYYVAFTHFCGFEPKFGEGKLMGLAAYGQYDKEIGKKVSEILRMENGLYELNPKLIFGEHNKSKFYADWFENIMGKPRKSDIKVFYDDEGCISGVKFGKIDQYYKDVAFMAQKYLEKALLNCLNSLYKKTGIDKFCLAGGVHLNCKANGVLAEQPFVKDLFVIPSTSDSGSALGSALWVGRDSLVKGCKTSTVYWGPEYDNESIEYSLKKNHLTFEKRDDVAELTADLIAKERVVGWFQGRLEAGPRALGGRSILGNPVSPHTKDIVNQKVKYREKWRPFAPSVLKSRSKDYFENKVDSPFMIVACQTKEEFKRHFPSVVHVDGTVRIQEVDKENEKYATLLQELERKTGYPIVLNTSFNVKDEPIVCGPDDAIRCFLKSGMDALCIGDYIVKK</sequence>
<protein>
    <submittedName>
        <fullName evidence="4">Carbamoyl transferase NodU family protein</fullName>
    </submittedName>
</protein>
<dbReference type="InterPro" id="IPR031730">
    <property type="entry name" value="Carbam_trans_C"/>
</dbReference>
<dbReference type="Gene3D" id="3.90.870.20">
    <property type="entry name" value="Carbamoyltransferase, C-terminal domain"/>
    <property type="match status" value="1"/>
</dbReference>
<dbReference type="Proteomes" id="UP000094056">
    <property type="component" value="Unassembled WGS sequence"/>
</dbReference>
<dbReference type="InterPro" id="IPR038152">
    <property type="entry name" value="Carbam_trans_C_sf"/>
</dbReference>
<keyword evidence="4" id="KW-0808">Transferase</keyword>
<accession>A0A1E3XI24</accession>
<dbReference type="Pfam" id="PF16861">
    <property type="entry name" value="Carbam_trans_C"/>
    <property type="match status" value="1"/>
</dbReference>
<name>A0A1E3XI24_9BACT</name>
<evidence type="ECO:0000313" key="4">
    <source>
        <dbReference type="EMBL" id="ODS34564.1"/>
    </source>
</evidence>
<evidence type="ECO:0000259" key="3">
    <source>
        <dbReference type="Pfam" id="PF16861"/>
    </source>
</evidence>
<dbReference type="InterPro" id="IPR043129">
    <property type="entry name" value="ATPase_NBD"/>
</dbReference>
<reference evidence="4 5" key="1">
    <citation type="submission" date="2016-07" db="EMBL/GenBank/DDBJ databases">
        <title>Draft genome of Scalindua rubra, obtained from a brine-seawater interface in the Red Sea, sheds light on salt adaptation in anammox bacteria.</title>
        <authorList>
            <person name="Speth D.R."/>
            <person name="Lagkouvardos I."/>
            <person name="Wang Y."/>
            <person name="Qian P.-Y."/>
            <person name="Dutilh B.E."/>
            <person name="Jetten M.S."/>
        </authorList>
    </citation>
    <scope>NUCLEOTIDE SEQUENCE [LARGE SCALE GENOMIC DNA]</scope>
    <source>
        <strain evidence="4">BSI-1</strain>
    </source>
</reference>
<dbReference type="InterPro" id="IPR051338">
    <property type="entry name" value="NodU/CmcH_Carbamoyltrnsfr"/>
</dbReference>
<dbReference type="GO" id="GO:0016740">
    <property type="term" value="F:transferase activity"/>
    <property type="evidence" value="ECO:0007669"/>
    <property type="project" value="UniProtKB-KW"/>
</dbReference>
<comment type="similarity">
    <text evidence="1">Belongs to the NodU/CmcH family.</text>
</comment>
<feature type="domain" description="Carbamoyltransferase" evidence="2">
    <location>
        <begin position="15"/>
        <end position="370"/>
    </location>
</feature>
<organism evidence="4 5">
    <name type="scientific">Candidatus Scalindua rubra</name>
    <dbReference type="NCBI Taxonomy" id="1872076"/>
    <lineage>
        <taxon>Bacteria</taxon>
        <taxon>Pseudomonadati</taxon>
        <taxon>Planctomycetota</taxon>
        <taxon>Candidatus Brocadiia</taxon>
        <taxon>Candidatus Brocadiales</taxon>
        <taxon>Candidatus Scalinduaceae</taxon>
        <taxon>Candidatus Scalindua</taxon>
    </lineage>
</organism>
<dbReference type="CDD" id="cd24098">
    <property type="entry name" value="ASKHA_NBD_TobZ_N"/>
    <property type="match status" value="1"/>
</dbReference>
<dbReference type="PANTHER" id="PTHR34847:SF1">
    <property type="entry name" value="NODULATION PROTEIN U"/>
    <property type="match status" value="1"/>
</dbReference>
<gene>
    <name evidence="4" type="ORF">SCARUB_00299</name>
</gene>
<dbReference type="PANTHER" id="PTHR34847">
    <property type="entry name" value="NODULATION PROTEIN U"/>
    <property type="match status" value="1"/>
</dbReference>
<evidence type="ECO:0000313" key="5">
    <source>
        <dbReference type="Proteomes" id="UP000094056"/>
    </source>
</evidence>
<feature type="domain" description="Carbamoyltransferase C-terminal" evidence="3">
    <location>
        <begin position="419"/>
        <end position="587"/>
    </location>
</feature>
<proteinExistence type="inferred from homology"/>
<dbReference type="AlphaFoldDB" id="A0A1E3XI24"/>
<comment type="caution">
    <text evidence="4">The sequence shown here is derived from an EMBL/GenBank/DDBJ whole genome shotgun (WGS) entry which is preliminary data.</text>
</comment>
<evidence type="ECO:0000256" key="1">
    <source>
        <dbReference type="ARBA" id="ARBA00006129"/>
    </source>
</evidence>